<evidence type="ECO:0000313" key="1">
    <source>
        <dbReference type="EMBL" id="TYB78959.1"/>
    </source>
</evidence>
<dbReference type="EMBL" id="VSKK01000001">
    <property type="protein sequence ID" value="TYB78959.1"/>
    <property type="molecule type" value="Genomic_DNA"/>
</dbReference>
<keyword evidence="2" id="KW-1185">Reference proteome</keyword>
<accession>A0A5D0RD34</accession>
<name>A0A5D0RD34_9FLAO</name>
<dbReference type="AlphaFoldDB" id="A0A5D0RD34"/>
<comment type="caution">
    <text evidence="1">The sequence shown here is derived from an EMBL/GenBank/DDBJ whole genome shotgun (WGS) entry which is preliminary data.</text>
</comment>
<reference evidence="1 2" key="1">
    <citation type="submission" date="2019-08" db="EMBL/GenBank/DDBJ databases">
        <title>Genomes of Antarctic Bizionia species.</title>
        <authorList>
            <person name="Bowman J.P."/>
        </authorList>
    </citation>
    <scope>NUCLEOTIDE SEQUENCE [LARGE SCALE GENOMIC DNA]</scope>
    <source>
        <strain evidence="1 2">ADA-4</strain>
    </source>
</reference>
<organism evidence="1 2">
    <name type="scientific">Bizionia myxarmorum</name>
    <dbReference type="NCBI Taxonomy" id="291186"/>
    <lineage>
        <taxon>Bacteria</taxon>
        <taxon>Pseudomonadati</taxon>
        <taxon>Bacteroidota</taxon>
        <taxon>Flavobacteriia</taxon>
        <taxon>Flavobacteriales</taxon>
        <taxon>Flavobacteriaceae</taxon>
        <taxon>Bizionia</taxon>
    </lineage>
</organism>
<gene>
    <name evidence="1" type="ORF">ES674_04065</name>
</gene>
<proteinExistence type="predicted"/>
<sequence length="129" mass="15064">MPKSVSIAFSFLILFQSFNITFEDFSRFGVLLDHAEYHQEQYGDSFFEFIAEHYGDATFHPSSEHTEHEDLPFKEHHQTCAHGATVFTLAAQDYHISYQSFIEIPVNFYYQDSISLFEKQSVFQPPQHA</sequence>
<evidence type="ECO:0000313" key="2">
    <source>
        <dbReference type="Proteomes" id="UP000323720"/>
    </source>
</evidence>
<dbReference type="OrthoDB" id="1446707at2"/>
<protein>
    <submittedName>
        <fullName evidence="1">Uncharacterized protein</fullName>
    </submittedName>
</protein>
<dbReference type="Proteomes" id="UP000323720">
    <property type="component" value="Unassembled WGS sequence"/>
</dbReference>
<dbReference type="RefSeq" id="WP_148402696.1">
    <property type="nucleotide sequence ID" value="NZ_VSKK01000001.1"/>
</dbReference>